<evidence type="ECO:0000313" key="2">
    <source>
        <dbReference type="EMBL" id="WAL67932.1"/>
    </source>
</evidence>
<organism evidence="2 3">
    <name type="scientific">Amycolatopsis cynarae</name>
    <dbReference type="NCBI Taxonomy" id="2995223"/>
    <lineage>
        <taxon>Bacteria</taxon>
        <taxon>Bacillati</taxon>
        <taxon>Actinomycetota</taxon>
        <taxon>Actinomycetes</taxon>
        <taxon>Pseudonocardiales</taxon>
        <taxon>Pseudonocardiaceae</taxon>
        <taxon>Amycolatopsis</taxon>
    </lineage>
</organism>
<feature type="compositionally biased region" description="Low complexity" evidence="1">
    <location>
        <begin position="33"/>
        <end position="50"/>
    </location>
</feature>
<sequence>MSEPRIRVLRGAPDDDELAALIAVLSAISAAAGQAGPATTPTAARPASRRLVPFPSATSWRTPR</sequence>
<feature type="region of interest" description="Disordered" evidence="1">
    <location>
        <begin position="33"/>
        <end position="64"/>
    </location>
</feature>
<gene>
    <name evidence="2" type="ORF">ORV05_09225</name>
</gene>
<dbReference type="RefSeq" id="WP_268758027.1">
    <property type="nucleotide sequence ID" value="NZ_CP113836.1"/>
</dbReference>
<keyword evidence="3" id="KW-1185">Reference proteome</keyword>
<reference evidence="2" key="1">
    <citation type="submission" date="2022-11" db="EMBL/GenBank/DDBJ databases">
        <authorList>
            <person name="Mo P."/>
        </authorList>
    </citation>
    <scope>NUCLEOTIDE SEQUENCE</scope>
    <source>
        <strain evidence="2">HUAS 11-8</strain>
    </source>
</reference>
<dbReference type="Proteomes" id="UP001163203">
    <property type="component" value="Chromosome"/>
</dbReference>
<name>A0ABY7B7H9_9PSEU</name>
<protein>
    <submittedName>
        <fullName evidence="2">Acyl-CoA carboxylase subunit epsilon</fullName>
    </submittedName>
</protein>
<dbReference type="InterPro" id="IPR032716">
    <property type="entry name" value="ACC_epsilon"/>
</dbReference>
<evidence type="ECO:0000256" key="1">
    <source>
        <dbReference type="SAM" id="MobiDB-lite"/>
    </source>
</evidence>
<evidence type="ECO:0000313" key="3">
    <source>
        <dbReference type="Proteomes" id="UP001163203"/>
    </source>
</evidence>
<accession>A0ABY7B7H9</accession>
<dbReference type="Pfam" id="PF13822">
    <property type="entry name" value="ACC_epsilon"/>
    <property type="match status" value="1"/>
</dbReference>
<dbReference type="EMBL" id="CP113836">
    <property type="protein sequence ID" value="WAL67932.1"/>
    <property type="molecule type" value="Genomic_DNA"/>
</dbReference>
<proteinExistence type="predicted"/>